<dbReference type="EMBL" id="JAWJWF010000045">
    <property type="protein sequence ID" value="KAK6627525.1"/>
    <property type="molecule type" value="Genomic_DNA"/>
</dbReference>
<evidence type="ECO:0000313" key="3">
    <source>
        <dbReference type="Proteomes" id="UP001359485"/>
    </source>
</evidence>
<gene>
    <name evidence="2" type="ORF">RUM44_010003</name>
</gene>
<proteinExistence type="predicted"/>
<keyword evidence="1" id="KW-0472">Membrane</keyword>
<sequence length="124" mass="13993">MASDKADKEDEEVDEAVGRNESDVGNLQIMSSFLLTIVTWSIQRVQLLNRRKTMKKIKLLKVKVGVLGVAESSWEQETEPFGVREIKNSSIRKCPNLLIRHLPTRPFARAHPEPICDLAAQLLA</sequence>
<accession>A0ABR1AUB3</accession>
<protein>
    <submittedName>
        <fullName evidence="2">Uncharacterized protein</fullName>
    </submittedName>
</protein>
<keyword evidence="1" id="KW-0812">Transmembrane</keyword>
<organism evidence="2 3">
    <name type="scientific">Polyplax serrata</name>
    <name type="common">Common mouse louse</name>
    <dbReference type="NCBI Taxonomy" id="468196"/>
    <lineage>
        <taxon>Eukaryota</taxon>
        <taxon>Metazoa</taxon>
        <taxon>Ecdysozoa</taxon>
        <taxon>Arthropoda</taxon>
        <taxon>Hexapoda</taxon>
        <taxon>Insecta</taxon>
        <taxon>Pterygota</taxon>
        <taxon>Neoptera</taxon>
        <taxon>Paraneoptera</taxon>
        <taxon>Psocodea</taxon>
        <taxon>Troctomorpha</taxon>
        <taxon>Phthiraptera</taxon>
        <taxon>Anoplura</taxon>
        <taxon>Polyplacidae</taxon>
        <taxon>Polyplax</taxon>
    </lineage>
</organism>
<evidence type="ECO:0000256" key="1">
    <source>
        <dbReference type="SAM" id="Phobius"/>
    </source>
</evidence>
<keyword evidence="1" id="KW-1133">Transmembrane helix</keyword>
<comment type="caution">
    <text evidence="2">The sequence shown here is derived from an EMBL/GenBank/DDBJ whole genome shotgun (WGS) entry which is preliminary data.</text>
</comment>
<dbReference type="Proteomes" id="UP001359485">
    <property type="component" value="Unassembled WGS sequence"/>
</dbReference>
<feature type="transmembrane region" description="Helical" evidence="1">
    <location>
        <begin position="29"/>
        <end position="48"/>
    </location>
</feature>
<name>A0ABR1AUB3_POLSC</name>
<keyword evidence="3" id="KW-1185">Reference proteome</keyword>
<evidence type="ECO:0000313" key="2">
    <source>
        <dbReference type="EMBL" id="KAK6627525.1"/>
    </source>
</evidence>
<reference evidence="2 3" key="1">
    <citation type="submission" date="2023-09" db="EMBL/GenBank/DDBJ databases">
        <title>Genomes of two closely related lineages of the louse Polyplax serrata with different host specificities.</title>
        <authorList>
            <person name="Martinu J."/>
            <person name="Tarabai H."/>
            <person name="Stefka J."/>
            <person name="Hypsa V."/>
        </authorList>
    </citation>
    <scope>NUCLEOTIDE SEQUENCE [LARGE SCALE GENOMIC DNA]</scope>
    <source>
        <strain evidence="2">98ZLc_SE</strain>
    </source>
</reference>